<reference evidence="4 5" key="1">
    <citation type="submission" date="2020-03" db="EMBL/GenBank/DDBJ databases">
        <authorList>
            <person name="Lai Q."/>
        </authorList>
    </citation>
    <scope>NUCLEOTIDE SEQUENCE [LARGE SCALE GENOMIC DNA]</scope>
    <source>
        <strain evidence="4 5">CCUG 25036</strain>
    </source>
</reference>
<accession>A0A7X5ZK40</accession>
<dbReference type="CDD" id="cd04301">
    <property type="entry name" value="NAT_SF"/>
    <property type="match status" value="1"/>
</dbReference>
<proteinExistence type="predicted"/>
<keyword evidence="5" id="KW-1185">Reference proteome</keyword>
<sequence>MAPPGVRLRNARDEDLPFLRELYEHARSAELAGVPWPQDVRSRFLDDQFRLQHQHYVTHFSRADFLLLERDDRLIGRFYIDASGDDLHVIDISLLAEERGRGIGTLLLQSLMSHASRAGRGVFLNVNRFNPDAERLYRRLGFAHLTPEGVDAGSDMYLPMRWIS</sequence>
<keyword evidence="2" id="KW-0012">Acyltransferase</keyword>
<dbReference type="Gene3D" id="3.40.630.30">
    <property type="match status" value="1"/>
</dbReference>
<dbReference type="AlphaFoldDB" id="A0A7X5ZK40"/>
<evidence type="ECO:0000259" key="3">
    <source>
        <dbReference type="PROSITE" id="PS51186"/>
    </source>
</evidence>
<evidence type="ECO:0000313" key="5">
    <source>
        <dbReference type="Proteomes" id="UP000490980"/>
    </source>
</evidence>
<protein>
    <submittedName>
        <fullName evidence="4">GNAT family N-acetyltransferase</fullName>
    </submittedName>
</protein>
<evidence type="ECO:0000256" key="2">
    <source>
        <dbReference type="ARBA" id="ARBA00023315"/>
    </source>
</evidence>
<comment type="caution">
    <text evidence="4">The sequence shown here is derived from an EMBL/GenBank/DDBJ whole genome shotgun (WGS) entry which is preliminary data.</text>
</comment>
<feature type="domain" description="N-acetyltransferase" evidence="3">
    <location>
        <begin position="6"/>
        <end position="161"/>
    </location>
</feature>
<dbReference type="GO" id="GO:0016747">
    <property type="term" value="F:acyltransferase activity, transferring groups other than amino-acyl groups"/>
    <property type="evidence" value="ECO:0007669"/>
    <property type="project" value="InterPro"/>
</dbReference>
<organism evidence="4 5">
    <name type="scientific">Luteibacter anthropi</name>
    <dbReference type="NCBI Taxonomy" id="564369"/>
    <lineage>
        <taxon>Bacteria</taxon>
        <taxon>Pseudomonadati</taxon>
        <taxon>Pseudomonadota</taxon>
        <taxon>Gammaproteobacteria</taxon>
        <taxon>Lysobacterales</taxon>
        <taxon>Rhodanobacteraceae</taxon>
        <taxon>Luteibacter</taxon>
    </lineage>
</organism>
<keyword evidence="1 4" id="KW-0808">Transferase</keyword>
<dbReference type="Proteomes" id="UP000490980">
    <property type="component" value="Unassembled WGS sequence"/>
</dbReference>
<dbReference type="InterPro" id="IPR016181">
    <property type="entry name" value="Acyl_CoA_acyltransferase"/>
</dbReference>
<dbReference type="InterPro" id="IPR000182">
    <property type="entry name" value="GNAT_dom"/>
</dbReference>
<dbReference type="Pfam" id="PF00583">
    <property type="entry name" value="Acetyltransf_1"/>
    <property type="match status" value="1"/>
</dbReference>
<name>A0A7X5ZK40_9GAMM</name>
<gene>
    <name evidence="4" type="ORF">HBF25_18550</name>
</gene>
<dbReference type="SUPFAM" id="SSF55729">
    <property type="entry name" value="Acyl-CoA N-acyltransferases (Nat)"/>
    <property type="match status" value="1"/>
</dbReference>
<dbReference type="PANTHER" id="PTHR43800">
    <property type="entry name" value="PEPTIDYL-LYSINE N-ACETYLTRANSFERASE YJAB"/>
    <property type="match status" value="1"/>
</dbReference>
<evidence type="ECO:0000256" key="1">
    <source>
        <dbReference type="ARBA" id="ARBA00022679"/>
    </source>
</evidence>
<dbReference type="PANTHER" id="PTHR43800:SF1">
    <property type="entry name" value="PEPTIDYL-LYSINE N-ACETYLTRANSFERASE YJAB"/>
    <property type="match status" value="1"/>
</dbReference>
<dbReference type="PROSITE" id="PS51186">
    <property type="entry name" value="GNAT"/>
    <property type="match status" value="1"/>
</dbReference>
<evidence type="ECO:0000313" key="4">
    <source>
        <dbReference type="EMBL" id="NII08391.1"/>
    </source>
</evidence>
<dbReference type="EMBL" id="JAARLZ010000012">
    <property type="protein sequence ID" value="NII08391.1"/>
    <property type="molecule type" value="Genomic_DNA"/>
</dbReference>